<evidence type="ECO:0000313" key="3">
    <source>
        <dbReference type="WBParaSite" id="PSAMB.scaffold3355size18620.g21201.t1"/>
    </source>
</evidence>
<sequence length="307" mass="33420">MLRSKAKDASSARPQRSRPSIHLAPRRPTATSRQVVAPHSRSLKDGGERPRRLAHRAIRRPGSGAIKLRPPPPPSPSLLPPPSSCPDPIILLLSGKNGGTTCAIGPYRLMIPPSTSPTTNSFESYNPSSTTVRCQQLPPSYDLANRCPSYTRWACQLCASVSKQVGGRKKPRTRPSTAAICPATTTAAGPMHALVKTNSRRFAPPQAPTDRLQSSVFRRRHRSASYSDNCSSRANQSSVPWPTDVSYSHIRHISTSQCTVVADRRSTPGAPDGCGPRWKQWAKRSALRASGSGRRRSGRQQSRTPDQ</sequence>
<feature type="compositionally biased region" description="Basic and acidic residues" evidence="1">
    <location>
        <begin position="1"/>
        <end position="10"/>
    </location>
</feature>
<feature type="compositionally biased region" description="Low complexity" evidence="1">
    <location>
        <begin position="11"/>
        <end position="20"/>
    </location>
</feature>
<feature type="compositionally biased region" description="Polar residues" evidence="1">
    <location>
        <begin position="224"/>
        <end position="240"/>
    </location>
</feature>
<dbReference type="Proteomes" id="UP000887566">
    <property type="component" value="Unplaced"/>
</dbReference>
<proteinExistence type="predicted"/>
<dbReference type="AlphaFoldDB" id="A0A914W9R8"/>
<evidence type="ECO:0000313" key="2">
    <source>
        <dbReference type="Proteomes" id="UP000887566"/>
    </source>
</evidence>
<feature type="compositionally biased region" description="Basic and acidic residues" evidence="1">
    <location>
        <begin position="42"/>
        <end position="51"/>
    </location>
</feature>
<feature type="compositionally biased region" description="Pro residues" evidence="1">
    <location>
        <begin position="69"/>
        <end position="83"/>
    </location>
</feature>
<organism evidence="2 3">
    <name type="scientific">Plectus sambesii</name>
    <dbReference type="NCBI Taxonomy" id="2011161"/>
    <lineage>
        <taxon>Eukaryota</taxon>
        <taxon>Metazoa</taxon>
        <taxon>Ecdysozoa</taxon>
        <taxon>Nematoda</taxon>
        <taxon>Chromadorea</taxon>
        <taxon>Plectida</taxon>
        <taxon>Plectina</taxon>
        <taxon>Plectoidea</taxon>
        <taxon>Plectidae</taxon>
        <taxon>Plectus</taxon>
    </lineage>
</organism>
<feature type="region of interest" description="Disordered" evidence="1">
    <location>
        <begin position="1"/>
        <end position="83"/>
    </location>
</feature>
<keyword evidence="2" id="KW-1185">Reference proteome</keyword>
<reference evidence="3" key="1">
    <citation type="submission" date="2022-11" db="UniProtKB">
        <authorList>
            <consortium name="WormBaseParasite"/>
        </authorList>
    </citation>
    <scope>IDENTIFICATION</scope>
</reference>
<feature type="region of interest" description="Disordered" evidence="1">
    <location>
        <begin position="263"/>
        <end position="307"/>
    </location>
</feature>
<accession>A0A914W9R8</accession>
<protein>
    <submittedName>
        <fullName evidence="3">Uncharacterized protein</fullName>
    </submittedName>
</protein>
<evidence type="ECO:0000256" key="1">
    <source>
        <dbReference type="SAM" id="MobiDB-lite"/>
    </source>
</evidence>
<dbReference type="WBParaSite" id="PSAMB.scaffold3355size18620.g21201.t1">
    <property type="protein sequence ID" value="PSAMB.scaffold3355size18620.g21201.t1"/>
    <property type="gene ID" value="PSAMB.scaffold3355size18620.g21201"/>
</dbReference>
<name>A0A914W9R8_9BILA</name>
<feature type="region of interest" description="Disordered" evidence="1">
    <location>
        <begin position="201"/>
        <end position="242"/>
    </location>
</feature>